<name>A0A1S9RE75_PENBI</name>
<keyword evidence="3" id="KW-0805">Transcription regulation</keyword>
<evidence type="ECO:0000313" key="7">
    <source>
        <dbReference type="EMBL" id="OOQ83834.1"/>
    </source>
</evidence>
<evidence type="ECO:0000313" key="8">
    <source>
        <dbReference type="Proteomes" id="UP000190744"/>
    </source>
</evidence>
<evidence type="ECO:0000256" key="4">
    <source>
        <dbReference type="ARBA" id="ARBA00023125"/>
    </source>
</evidence>
<dbReference type="PANTHER" id="PTHR36206">
    <property type="entry name" value="ASPERCRYPTIN BIOSYNTHESIS CLUSTER-SPECIFIC TRANSCRIPTION REGULATOR ATNN-RELATED"/>
    <property type="match status" value="1"/>
</dbReference>
<sequence length="477" mass="53684">MKVNRSAPGRRRVSSVLFESNCSRLCPASALHILATKPDAAIRSGNPVLLIRAPLLKLEDSIVICNETPGTCNKCKSTGRKCDGYDLHRLPVRERGLPLTQNIWLHPGWVASSGEQRCFSYFRHRSIPGLGALFNSPLWQQMILQTSHLDPAVYHAANMLAAVHQDSEANEMRLSGENLQRARHRFAIQQSSRACTHLSQRRASNDSQYREVMLARHYHSSIGIDDSLVHIFTRLDVESAHFGRGTPFLFNQVGIDDEVYALDHPSIIRNLSDTAVEVAAEYDELFLKQQQLLSLNFQFQRDFEIFCCDFSHTLRGRQRQAVELLHFQSLSQTLSLKTCLIKGPVPASLTPEYIALFSAMQDLLAKLPDRPTLTLDYGVLPGLWLVASECPDYSLRLQAIYTVQTWPHCEGIINSNVIVSIALNKLKGELRTQGHSYGSIIDADAEEELSRFLFDTLMSTQQSTNWSIVRGADVLKR</sequence>
<evidence type="ECO:0000256" key="5">
    <source>
        <dbReference type="ARBA" id="ARBA00023163"/>
    </source>
</evidence>
<dbReference type="GO" id="GO:0046872">
    <property type="term" value="F:metal ion binding"/>
    <property type="evidence" value="ECO:0007669"/>
    <property type="project" value="UniProtKB-KW"/>
</dbReference>
<evidence type="ECO:0000256" key="2">
    <source>
        <dbReference type="ARBA" id="ARBA00022833"/>
    </source>
</evidence>
<evidence type="ECO:0000256" key="6">
    <source>
        <dbReference type="ARBA" id="ARBA00023242"/>
    </source>
</evidence>
<protein>
    <recommendedName>
        <fullName evidence="9">Zn(2)-C6 fungal-type domain-containing protein</fullName>
    </recommendedName>
</protein>
<evidence type="ECO:0008006" key="9">
    <source>
        <dbReference type="Google" id="ProtNLM"/>
    </source>
</evidence>
<dbReference type="PANTHER" id="PTHR36206:SF16">
    <property type="entry name" value="TRANSCRIPTION FACTOR DOMAIN-CONTAINING PROTEIN-RELATED"/>
    <property type="match status" value="1"/>
</dbReference>
<organism evidence="7 8">
    <name type="scientific">Penicillium brasilianum</name>
    <dbReference type="NCBI Taxonomy" id="104259"/>
    <lineage>
        <taxon>Eukaryota</taxon>
        <taxon>Fungi</taxon>
        <taxon>Dikarya</taxon>
        <taxon>Ascomycota</taxon>
        <taxon>Pezizomycotina</taxon>
        <taxon>Eurotiomycetes</taxon>
        <taxon>Eurotiomycetidae</taxon>
        <taxon>Eurotiales</taxon>
        <taxon>Aspergillaceae</taxon>
        <taxon>Penicillium</taxon>
    </lineage>
</organism>
<comment type="caution">
    <text evidence="7">The sequence shown here is derived from an EMBL/GenBank/DDBJ whole genome shotgun (WGS) entry which is preliminary data.</text>
</comment>
<accession>A0A1S9RE75</accession>
<keyword evidence="5" id="KW-0804">Transcription</keyword>
<reference evidence="8" key="1">
    <citation type="submission" date="2015-09" db="EMBL/GenBank/DDBJ databases">
        <authorList>
            <person name="Fill T.P."/>
            <person name="Baretta J.F."/>
            <person name="de Almeida L.G."/>
            <person name="Rocha M."/>
            <person name="de Souza D.H."/>
            <person name="Malavazi I."/>
            <person name="Cerdeira L.T."/>
            <person name="Hong H."/>
            <person name="Samborskyy M."/>
            <person name="de Vasconcelos A.T."/>
            <person name="Leadlay P."/>
            <person name="Rodrigues-Filho E."/>
        </authorList>
    </citation>
    <scope>NUCLEOTIDE SEQUENCE [LARGE SCALE GENOMIC DNA]</scope>
    <source>
        <strain evidence="8">LaBioMMi 136</strain>
    </source>
</reference>
<dbReference type="InterPro" id="IPR052360">
    <property type="entry name" value="Transcr_Regulatory_Proteins"/>
</dbReference>
<dbReference type="AlphaFoldDB" id="A0A1S9RE75"/>
<evidence type="ECO:0000256" key="1">
    <source>
        <dbReference type="ARBA" id="ARBA00022723"/>
    </source>
</evidence>
<dbReference type="EMBL" id="LJBN01000190">
    <property type="protein sequence ID" value="OOQ83834.1"/>
    <property type="molecule type" value="Genomic_DNA"/>
</dbReference>
<keyword evidence="2" id="KW-0862">Zinc</keyword>
<keyword evidence="4" id="KW-0238">DNA-binding</keyword>
<proteinExistence type="predicted"/>
<keyword evidence="6" id="KW-0539">Nucleus</keyword>
<evidence type="ECO:0000256" key="3">
    <source>
        <dbReference type="ARBA" id="ARBA00023015"/>
    </source>
</evidence>
<gene>
    <name evidence="7" type="ORF">PEBR_32933</name>
</gene>
<dbReference type="GO" id="GO:0003677">
    <property type="term" value="F:DNA binding"/>
    <property type="evidence" value="ECO:0007669"/>
    <property type="project" value="UniProtKB-KW"/>
</dbReference>
<keyword evidence="1" id="KW-0479">Metal-binding</keyword>
<dbReference type="Proteomes" id="UP000190744">
    <property type="component" value="Unassembled WGS sequence"/>
</dbReference>